<reference evidence="13" key="1">
    <citation type="submission" date="2025-08" db="UniProtKB">
        <authorList>
            <consortium name="RefSeq"/>
        </authorList>
    </citation>
    <scope>IDENTIFICATION</scope>
    <source>
        <tissue evidence="13">Fruit stalk</tissue>
    </source>
</reference>
<dbReference type="Pfam" id="PF03982">
    <property type="entry name" value="DAGAT"/>
    <property type="match status" value="2"/>
</dbReference>
<evidence type="ECO:0000256" key="10">
    <source>
        <dbReference type="ARBA" id="ARBA00023315"/>
    </source>
</evidence>
<dbReference type="GeneID" id="111316804"/>
<gene>
    <name evidence="13" type="primary">LOC111316804</name>
</gene>
<keyword evidence="9 11" id="KW-0472">Membrane</keyword>
<keyword evidence="8" id="KW-0443">Lipid metabolism</keyword>
<evidence type="ECO:0000256" key="6">
    <source>
        <dbReference type="ARBA" id="ARBA00022824"/>
    </source>
</evidence>
<dbReference type="Proteomes" id="UP000515121">
    <property type="component" value="Unplaced"/>
</dbReference>
<protein>
    <submittedName>
        <fullName evidence="13">Diacylglycerol O-acyltransferase 2D-like isoform X2</fullName>
    </submittedName>
</protein>
<dbReference type="GO" id="GO:0005789">
    <property type="term" value="C:endoplasmic reticulum membrane"/>
    <property type="evidence" value="ECO:0007669"/>
    <property type="project" value="UniProtKB-SubCell"/>
</dbReference>
<evidence type="ECO:0000256" key="2">
    <source>
        <dbReference type="ARBA" id="ARBA00005420"/>
    </source>
</evidence>
<accession>A0A6P6BC92</accession>
<dbReference type="AlphaFoldDB" id="A0A6P6BC92"/>
<evidence type="ECO:0000313" key="12">
    <source>
        <dbReference type="Proteomes" id="UP000515121"/>
    </source>
</evidence>
<dbReference type="RefSeq" id="XP_022774694.1">
    <property type="nucleotide sequence ID" value="XM_022918959.1"/>
</dbReference>
<feature type="transmembrane region" description="Helical" evidence="11">
    <location>
        <begin position="26"/>
        <end position="44"/>
    </location>
</feature>
<comment type="subcellular location">
    <subcellularLocation>
        <location evidence="1">Endoplasmic reticulum membrane</location>
        <topology evidence="1">Multi-pass membrane protein</topology>
    </subcellularLocation>
</comment>
<evidence type="ECO:0000256" key="5">
    <source>
        <dbReference type="ARBA" id="ARBA00022692"/>
    </source>
</evidence>
<keyword evidence="3" id="KW-0444">Lipid biosynthesis</keyword>
<dbReference type="GO" id="GO:0004144">
    <property type="term" value="F:diacylglycerol O-acyltransferase activity"/>
    <property type="evidence" value="ECO:0007669"/>
    <property type="project" value="UniProtKB-ARBA"/>
</dbReference>
<evidence type="ECO:0000256" key="9">
    <source>
        <dbReference type="ARBA" id="ARBA00023136"/>
    </source>
</evidence>
<dbReference type="GO" id="GO:0019432">
    <property type="term" value="P:triglyceride biosynthetic process"/>
    <property type="evidence" value="ECO:0007669"/>
    <property type="project" value="TreeGrafter"/>
</dbReference>
<name>A0A6P6BC92_DURZI</name>
<evidence type="ECO:0000256" key="11">
    <source>
        <dbReference type="SAM" id="Phobius"/>
    </source>
</evidence>
<sequence>MGEEREEMKAAGLGAGYREFSGRHEFPSNIVHGVLAVVLWLWTIHLNALLLLSLLFLPFSKFLGVLGFLLVFAFLPIDPHSKFGRRLARYICKHLCSYFPTTLHVEDIHAFHPDRAYVFGYEPHSVWPIGVVTLAELTGFLPLPKLKCLASSAIAFLRARRGFVRIAMQTGCPLVPVFCFGQSHAYKWWKPGGKLFLQFSRVIKFTPILFWGIFGTPLPYQHPMHVVVGKPIDLKKNPRPSEEEILEVHGQFVQALQDLFERHKARVGYADLPLKIL</sequence>
<evidence type="ECO:0000256" key="3">
    <source>
        <dbReference type="ARBA" id="ARBA00022516"/>
    </source>
</evidence>
<evidence type="ECO:0000256" key="4">
    <source>
        <dbReference type="ARBA" id="ARBA00022679"/>
    </source>
</evidence>
<keyword evidence="7 11" id="KW-1133">Transmembrane helix</keyword>
<feature type="transmembrane region" description="Helical" evidence="11">
    <location>
        <begin position="50"/>
        <end position="77"/>
    </location>
</feature>
<keyword evidence="4" id="KW-0808">Transferase</keyword>
<evidence type="ECO:0000256" key="8">
    <source>
        <dbReference type="ARBA" id="ARBA00023098"/>
    </source>
</evidence>
<evidence type="ECO:0000256" key="1">
    <source>
        <dbReference type="ARBA" id="ARBA00004477"/>
    </source>
</evidence>
<keyword evidence="12" id="KW-1185">Reference proteome</keyword>
<keyword evidence="10" id="KW-0012">Acyltransferase</keyword>
<dbReference type="PANTHER" id="PTHR12317">
    <property type="entry name" value="DIACYLGLYCEROL O-ACYLTRANSFERASE"/>
    <property type="match status" value="1"/>
</dbReference>
<dbReference type="PANTHER" id="PTHR12317:SF63">
    <property type="entry name" value="DIACYLGLYCEROL O-ACYLTRANSFERASE 2"/>
    <property type="match status" value="1"/>
</dbReference>
<evidence type="ECO:0000313" key="13">
    <source>
        <dbReference type="RefSeq" id="XP_022774694.1"/>
    </source>
</evidence>
<organism evidence="12 13">
    <name type="scientific">Durio zibethinus</name>
    <name type="common">Durian</name>
    <dbReference type="NCBI Taxonomy" id="66656"/>
    <lineage>
        <taxon>Eukaryota</taxon>
        <taxon>Viridiplantae</taxon>
        <taxon>Streptophyta</taxon>
        <taxon>Embryophyta</taxon>
        <taxon>Tracheophyta</taxon>
        <taxon>Spermatophyta</taxon>
        <taxon>Magnoliopsida</taxon>
        <taxon>eudicotyledons</taxon>
        <taxon>Gunneridae</taxon>
        <taxon>Pentapetalae</taxon>
        <taxon>rosids</taxon>
        <taxon>malvids</taxon>
        <taxon>Malvales</taxon>
        <taxon>Malvaceae</taxon>
        <taxon>Helicteroideae</taxon>
        <taxon>Durio</taxon>
    </lineage>
</organism>
<evidence type="ECO:0000256" key="7">
    <source>
        <dbReference type="ARBA" id="ARBA00022989"/>
    </source>
</evidence>
<keyword evidence="6" id="KW-0256">Endoplasmic reticulum</keyword>
<keyword evidence="5 11" id="KW-0812">Transmembrane</keyword>
<comment type="similarity">
    <text evidence="2">Belongs to the diacylglycerol acyltransferase family.</text>
</comment>
<proteinExistence type="inferred from homology"/>
<dbReference type="InterPro" id="IPR007130">
    <property type="entry name" value="DAGAT"/>
</dbReference>